<comment type="subcellular location">
    <subcellularLocation>
        <location evidence="1 6">Nucleus</location>
    </subcellularLocation>
</comment>
<dbReference type="GO" id="GO:0007420">
    <property type="term" value="P:brain development"/>
    <property type="evidence" value="ECO:0007669"/>
    <property type="project" value="TreeGrafter"/>
</dbReference>
<dbReference type="AlphaFoldDB" id="A0A8B9JYT0"/>
<dbReference type="GO" id="GO:0021915">
    <property type="term" value="P:neural tube development"/>
    <property type="evidence" value="ECO:0007669"/>
    <property type="project" value="TreeGrafter"/>
</dbReference>
<evidence type="ECO:0000256" key="5">
    <source>
        <dbReference type="ARBA" id="ARBA00023242"/>
    </source>
</evidence>
<dbReference type="InterPro" id="IPR007604">
    <property type="entry name" value="CP2"/>
</dbReference>
<evidence type="ECO:0000259" key="8">
    <source>
        <dbReference type="PROSITE" id="PS51968"/>
    </source>
</evidence>
<dbReference type="GO" id="GO:0005634">
    <property type="term" value="C:nucleus"/>
    <property type="evidence" value="ECO:0007669"/>
    <property type="project" value="UniProtKB-SubCell"/>
</dbReference>
<dbReference type="Pfam" id="PF04516">
    <property type="entry name" value="CP2"/>
    <property type="match status" value="1"/>
</dbReference>
<evidence type="ECO:0000313" key="9">
    <source>
        <dbReference type="Ensembl" id="ENSAMXP00005027843.1"/>
    </source>
</evidence>
<accession>A0A8B9JYT0</accession>
<keyword evidence="2" id="KW-0805">Transcription regulation</keyword>
<dbReference type="PANTHER" id="PTHR11037">
    <property type="entry name" value="TRANSCRIPTION FACTOR CP2"/>
    <property type="match status" value="1"/>
</dbReference>
<protein>
    <submittedName>
        <fullName evidence="9">Grainyhead-like transcription factor 2b</fullName>
    </submittedName>
</protein>
<dbReference type="GO" id="GO:0001228">
    <property type="term" value="F:DNA-binding transcription activator activity, RNA polymerase II-specific"/>
    <property type="evidence" value="ECO:0007669"/>
    <property type="project" value="TreeGrafter"/>
</dbReference>
<feature type="domain" description="Grh/CP2 DB" evidence="8">
    <location>
        <begin position="226"/>
        <end position="452"/>
    </location>
</feature>
<organism evidence="9 10">
    <name type="scientific">Astyanax mexicanus</name>
    <name type="common">Blind cave fish</name>
    <name type="synonym">Astyanax fasciatus mexicanus</name>
    <dbReference type="NCBI Taxonomy" id="7994"/>
    <lineage>
        <taxon>Eukaryota</taxon>
        <taxon>Metazoa</taxon>
        <taxon>Chordata</taxon>
        <taxon>Craniata</taxon>
        <taxon>Vertebrata</taxon>
        <taxon>Euteleostomi</taxon>
        <taxon>Actinopterygii</taxon>
        <taxon>Neopterygii</taxon>
        <taxon>Teleostei</taxon>
        <taxon>Ostariophysi</taxon>
        <taxon>Characiformes</taxon>
        <taxon>Characoidei</taxon>
        <taxon>Acestrorhamphidae</taxon>
        <taxon>Acestrorhamphinae</taxon>
        <taxon>Astyanax</taxon>
    </lineage>
</organism>
<evidence type="ECO:0000256" key="2">
    <source>
        <dbReference type="ARBA" id="ARBA00023015"/>
    </source>
</evidence>
<evidence type="ECO:0000256" key="4">
    <source>
        <dbReference type="ARBA" id="ARBA00023163"/>
    </source>
</evidence>
<proteinExistence type="predicted"/>
<keyword evidence="3 6" id="KW-0238">DNA-binding</keyword>
<dbReference type="Proteomes" id="UP000694621">
    <property type="component" value="Unplaced"/>
</dbReference>
<evidence type="ECO:0000256" key="1">
    <source>
        <dbReference type="ARBA" id="ARBA00004123"/>
    </source>
</evidence>
<dbReference type="Ensembl" id="ENSAMXT00005030590.1">
    <property type="protein sequence ID" value="ENSAMXP00005027843.1"/>
    <property type="gene ID" value="ENSAMXG00005013843.1"/>
</dbReference>
<evidence type="ECO:0000313" key="10">
    <source>
        <dbReference type="Proteomes" id="UP000694621"/>
    </source>
</evidence>
<keyword evidence="5 6" id="KW-0539">Nucleus</keyword>
<name>A0A8B9JYT0_ASTMX</name>
<evidence type="ECO:0000256" key="6">
    <source>
        <dbReference type="PROSITE-ProRule" id="PRU01313"/>
    </source>
</evidence>
<feature type="region of interest" description="Disordered" evidence="7">
    <location>
        <begin position="183"/>
        <end position="214"/>
    </location>
</feature>
<evidence type="ECO:0000256" key="7">
    <source>
        <dbReference type="SAM" id="MobiDB-lite"/>
    </source>
</evidence>
<dbReference type="InterPro" id="IPR040167">
    <property type="entry name" value="TF_CP2-like"/>
</dbReference>
<keyword evidence="4" id="KW-0804">Transcription</keyword>
<evidence type="ECO:0000256" key="3">
    <source>
        <dbReference type="ARBA" id="ARBA00023125"/>
    </source>
</evidence>
<sequence length="589" mass="68114">MYIYSSEKNEETTLVSEVKRLVVVVPNEPSFHNRRAYTSEDEAWRSYLENPLTAATKAMMSINGDEDSAAALGLLYEYYKVPKDKRVMPIAKVVEITEEQEKRSVFLLDTQSVDNHVQVLKSVPVNLCVNTEQQDCKREQFGGVVKTEVYTPVFMNSSLHYRTESEEQTRVVYEHTHSFETTAASHDGFGKDEQCSSPDSTYEEDSNEKYRPSSLGANEFIFNPSDTDTFQYSLEASRSLRQKQGEGPMTYLNKGQFYAITLNETGTNKRLRHPISKVRSVIMVVFSEDKNRDEQLKYWRYWHSRQHTAKQRVLDIADYKESFNTIGNIEEIAYNAVSFTWDVNEEAKIFITVNCLSTDFSSQKGVKGLPLMIQIDTYSYNNRSNKPLHRAYCQIKVFCDKGAERKIRDEERKQNRKKSKDAGTAVVTLPKKDDATFFKTMTDLDAQPVLFIPDVHFGNLQRAAQVWENFWSVLVKRMFRPSEDDYCPSPHKQVKEETQKRVLLYVRKESDEVFDALMLRSPTLRGLMDAISEKYGIPVERIAKIYKKSKKGILVNMDDNIIEHYSNEDTFILSIESYAEAYKITLLEI</sequence>
<dbReference type="GO" id="GO:0000978">
    <property type="term" value="F:RNA polymerase II cis-regulatory region sequence-specific DNA binding"/>
    <property type="evidence" value="ECO:0007669"/>
    <property type="project" value="TreeGrafter"/>
</dbReference>
<dbReference type="PROSITE" id="PS51968">
    <property type="entry name" value="GRH_CP2_DB"/>
    <property type="match status" value="1"/>
</dbReference>
<dbReference type="InterPro" id="IPR057520">
    <property type="entry name" value="GRHL1/CP2_C"/>
</dbReference>
<dbReference type="Pfam" id="PF25416">
    <property type="entry name" value="GRHL1_C"/>
    <property type="match status" value="1"/>
</dbReference>
<reference evidence="9" key="1">
    <citation type="submission" date="2025-08" db="UniProtKB">
        <authorList>
            <consortium name="Ensembl"/>
        </authorList>
    </citation>
    <scope>IDENTIFICATION</scope>
</reference>
<dbReference type="PANTHER" id="PTHR11037:SF17">
    <property type="entry name" value="GRAINYHEAD-LIKE PROTEIN 2 HOMOLOG"/>
    <property type="match status" value="1"/>
</dbReference>